<dbReference type="InterPro" id="IPR036165">
    <property type="entry name" value="YefM-like_sf"/>
</dbReference>
<evidence type="ECO:0000313" key="2">
    <source>
        <dbReference type="EMBL" id="RXR22701.1"/>
    </source>
</evidence>
<dbReference type="SUPFAM" id="SSF143120">
    <property type="entry name" value="YefM-like"/>
    <property type="match status" value="1"/>
</dbReference>
<proteinExistence type="inferred from homology"/>
<evidence type="ECO:0000256" key="1">
    <source>
        <dbReference type="ARBA" id="ARBA00009981"/>
    </source>
</evidence>
<sequence length="147" mass="15992">MTTATLTEFLRTPNAVIAKTDEGAVRITRRDAADLVVLRADDLEHQQEGIGLSSRLMRAVLAAEGDMRVAVSSVCAWSSLLSATELDAFAAAMDKHLWSSTELGHYEALLLEFGRWRETAEAYAAGLPRGSGEDLTWLDEAADVQEP</sequence>
<dbReference type="Proteomes" id="UP000289805">
    <property type="component" value="Unassembled WGS sequence"/>
</dbReference>
<evidence type="ECO:0000313" key="5">
    <source>
        <dbReference type="Proteomes" id="UP000290517"/>
    </source>
</evidence>
<protein>
    <submittedName>
        <fullName evidence="3">Type II toxin-antitoxin system Phd/YefM family antitoxin</fullName>
    </submittedName>
</protein>
<organism evidence="3 4">
    <name type="scientific">Oerskovia turbata</name>
    <dbReference type="NCBI Taxonomy" id="1713"/>
    <lineage>
        <taxon>Bacteria</taxon>
        <taxon>Bacillati</taxon>
        <taxon>Actinomycetota</taxon>
        <taxon>Actinomycetes</taxon>
        <taxon>Micrococcales</taxon>
        <taxon>Cellulomonadaceae</taxon>
        <taxon>Oerskovia</taxon>
    </lineage>
</organism>
<comment type="caution">
    <text evidence="3">The sequence shown here is derived from an EMBL/GenBank/DDBJ whole genome shotgun (WGS) entry which is preliminary data.</text>
</comment>
<dbReference type="OrthoDB" id="3378334at2"/>
<gene>
    <name evidence="2" type="ORF">EQW73_15915</name>
    <name evidence="3" type="ORF">EQW78_15015</name>
</gene>
<dbReference type="EMBL" id="SDJR01000012">
    <property type="protein sequence ID" value="RXR22701.1"/>
    <property type="molecule type" value="Genomic_DNA"/>
</dbReference>
<dbReference type="RefSeq" id="WP_030152403.1">
    <property type="nucleotide sequence ID" value="NZ_JOFV01000014.1"/>
</dbReference>
<dbReference type="STRING" id="1713.GCA_000718325_02919"/>
<evidence type="ECO:0000313" key="4">
    <source>
        <dbReference type="Proteomes" id="UP000289805"/>
    </source>
</evidence>
<dbReference type="Proteomes" id="UP000290517">
    <property type="component" value="Unassembled WGS sequence"/>
</dbReference>
<dbReference type="AlphaFoldDB" id="A0A4Q1KPY6"/>
<comment type="similarity">
    <text evidence="1">Belongs to the phD/YefM antitoxin family.</text>
</comment>
<keyword evidence="5" id="KW-1185">Reference proteome</keyword>
<reference evidence="4 5" key="1">
    <citation type="submission" date="2019-01" db="EMBL/GenBank/DDBJ databases">
        <title>Oerskovia turbata Genome sequencing and assembly.</title>
        <authorList>
            <person name="Dou T."/>
        </authorList>
    </citation>
    <scope>NUCLEOTIDE SEQUENCE [LARGE SCALE GENOMIC DNA]</scope>
    <source>
        <strain evidence="3 4">JCM12123</strain>
        <strain evidence="2 5">JCM3160</strain>
    </source>
</reference>
<evidence type="ECO:0000313" key="3">
    <source>
        <dbReference type="EMBL" id="RXR32037.1"/>
    </source>
</evidence>
<accession>A0A4Q1KPY6</accession>
<dbReference type="EMBL" id="SDJQ01000020">
    <property type="protein sequence ID" value="RXR32037.1"/>
    <property type="molecule type" value="Genomic_DNA"/>
</dbReference>
<name>A0A4Q1KPY6_9CELL</name>